<feature type="region of interest" description="Disordered" evidence="1">
    <location>
        <begin position="29"/>
        <end position="51"/>
    </location>
</feature>
<dbReference type="Proteomes" id="UP000578112">
    <property type="component" value="Unassembled WGS sequence"/>
</dbReference>
<keyword evidence="3" id="KW-1185">Reference proteome</keyword>
<name>A0A7W7HY94_9ACTN</name>
<gene>
    <name evidence="2" type="ORF">BJ971_003560</name>
</gene>
<reference evidence="2 3" key="1">
    <citation type="submission" date="2020-08" db="EMBL/GenBank/DDBJ databases">
        <title>Sequencing the genomes of 1000 actinobacteria strains.</title>
        <authorList>
            <person name="Klenk H.-P."/>
        </authorList>
    </citation>
    <scope>NUCLEOTIDE SEQUENCE [LARGE SCALE GENOMIC DNA]</scope>
    <source>
        <strain evidence="2 3">DSM 43149</strain>
    </source>
</reference>
<sequence>MLFLLLLTAFVACTCAYTIWLIVQDTSPDPEARPAHERIGPATAGSRPEPGSLEGVLVAQLVAAAITRRQYVREMERVAARDDERHPLAIPPEIGSDGA</sequence>
<dbReference type="EMBL" id="JACHNH010000001">
    <property type="protein sequence ID" value="MBB4763004.1"/>
    <property type="molecule type" value="Genomic_DNA"/>
</dbReference>
<dbReference type="RefSeq" id="WP_184994371.1">
    <property type="nucleotide sequence ID" value="NZ_BOMK01000042.1"/>
</dbReference>
<evidence type="ECO:0000313" key="2">
    <source>
        <dbReference type="EMBL" id="MBB4763004.1"/>
    </source>
</evidence>
<accession>A0A7W7HY94</accession>
<proteinExistence type="predicted"/>
<organism evidence="2 3">
    <name type="scientific">Actinoplanes digitatis</name>
    <dbReference type="NCBI Taxonomy" id="1868"/>
    <lineage>
        <taxon>Bacteria</taxon>
        <taxon>Bacillati</taxon>
        <taxon>Actinomycetota</taxon>
        <taxon>Actinomycetes</taxon>
        <taxon>Micromonosporales</taxon>
        <taxon>Micromonosporaceae</taxon>
        <taxon>Actinoplanes</taxon>
    </lineage>
</organism>
<evidence type="ECO:0000256" key="1">
    <source>
        <dbReference type="SAM" id="MobiDB-lite"/>
    </source>
</evidence>
<protein>
    <submittedName>
        <fullName evidence="2">Uncharacterized protein</fullName>
    </submittedName>
</protein>
<evidence type="ECO:0000313" key="3">
    <source>
        <dbReference type="Proteomes" id="UP000578112"/>
    </source>
</evidence>
<comment type="caution">
    <text evidence="2">The sequence shown here is derived from an EMBL/GenBank/DDBJ whole genome shotgun (WGS) entry which is preliminary data.</text>
</comment>
<dbReference type="AlphaFoldDB" id="A0A7W7HY94"/>
<feature type="compositionally biased region" description="Basic and acidic residues" evidence="1">
    <location>
        <begin position="30"/>
        <end position="39"/>
    </location>
</feature>